<sequence>MKQLFFAMLAGLTLASCSEISTDPAPTRLTRTAQTVTINFAKTASTLANDTLLVGEMNAYVLVPTVNADGTLTYPAITAATTPTFTTPVTAGTAATAQTYTVATNLVITENTPSNSVRVVLRTTNRPGRRTGSQRLTAALLINGTSRATATHQGTNFSRTAVPTGGFYTTSLDANLAGYAF</sequence>
<gene>
    <name evidence="2" type="ORF">MTP16_11850</name>
</gene>
<reference evidence="2 3" key="1">
    <citation type="submission" date="2022-03" db="EMBL/GenBank/DDBJ databases">
        <title>Hymenobactersp. isolated from the air.</title>
        <authorList>
            <person name="Won M."/>
            <person name="Kwon S.-W."/>
        </authorList>
    </citation>
    <scope>NUCLEOTIDE SEQUENCE [LARGE SCALE GENOMIC DNA]</scope>
    <source>
        <strain evidence="2 3">KACC 22596</strain>
    </source>
</reference>
<evidence type="ECO:0000313" key="2">
    <source>
        <dbReference type="EMBL" id="UOE31828.1"/>
    </source>
</evidence>
<feature type="chain" id="PRO_5045700146" description="DUF1735 domain-containing protein" evidence="1">
    <location>
        <begin position="19"/>
        <end position="181"/>
    </location>
</feature>
<dbReference type="RefSeq" id="WP_243508699.1">
    <property type="nucleotide sequence ID" value="NZ_CP094534.1"/>
</dbReference>
<keyword evidence="1" id="KW-0732">Signal</keyword>
<keyword evidence="3" id="KW-1185">Reference proteome</keyword>
<name>A0ABY4B237_9BACT</name>
<accession>A0ABY4B237</accession>
<organism evidence="2 3">
    <name type="scientific">Hymenobacter monticola</name>
    <dbReference type="NCBI Taxonomy" id="1705399"/>
    <lineage>
        <taxon>Bacteria</taxon>
        <taxon>Pseudomonadati</taxon>
        <taxon>Bacteroidota</taxon>
        <taxon>Cytophagia</taxon>
        <taxon>Cytophagales</taxon>
        <taxon>Hymenobacteraceae</taxon>
        <taxon>Hymenobacter</taxon>
    </lineage>
</organism>
<evidence type="ECO:0008006" key="4">
    <source>
        <dbReference type="Google" id="ProtNLM"/>
    </source>
</evidence>
<dbReference type="Proteomes" id="UP000831390">
    <property type="component" value="Chromosome"/>
</dbReference>
<dbReference type="PROSITE" id="PS51257">
    <property type="entry name" value="PROKAR_LIPOPROTEIN"/>
    <property type="match status" value="1"/>
</dbReference>
<protein>
    <recommendedName>
        <fullName evidence="4">DUF1735 domain-containing protein</fullName>
    </recommendedName>
</protein>
<proteinExistence type="predicted"/>
<dbReference type="EMBL" id="CP094534">
    <property type="protein sequence ID" value="UOE31828.1"/>
    <property type="molecule type" value="Genomic_DNA"/>
</dbReference>
<evidence type="ECO:0000256" key="1">
    <source>
        <dbReference type="SAM" id="SignalP"/>
    </source>
</evidence>
<evidence type="ECO:0000313" key="3">
    <source>
        <dbReference type="Proteomes" id="UP000831390"/>
    </source>
</evidence>
<feature type="signal peptide" evidence="1">
    <location>
        <begin position="1"/>
        <end position="18"/>
    </location>
</feature>